<proteinExistence type="predicted"/>
<reference evidence="1" key="1">
    <citation type="submission" date="2021-01" db="EMBL/GenBank/DDBJ databases">
        <authorList>
            <person name="Sun Q."/>
        </authorList>
    </citation>
    <scope>NUCLEOTIDE SEQUENCE</scope>
    <source>
        <strain evidence="1">YIM B02566</strain>
    </source>
</reference>
<name>A0ACC5R9X0_9HYPH</name>
<keyword evidence="2" id="KW-1185">Reference proteome</keyword>
<gene>
    <name evidence="1" type="ORF">JHL16_24095</name>
</gene>
<comment type="caution">
    <text evidence="1">The sequence shown here is derived from an EMBL/GenBank/DDBJ whole genome shotgun (WGS) entry which is preliminary data.</text>
</comment>
<dbReference type="Proteomes" id="UP000616151">
    <property type="component" value="Unassembled WGS sequence"/>
</dbReference>
<protein>
    <submittedName>
        <fullName evidence="1">Insulinase family protein</fullName>
    </submittedName>
</protein>
<evidence type="ECO:0000313" key="1">
    <source>
        <dbReference type="EMBL" id="MBK1869464.1"/>
    </source>
</evidence>
<sequence>MRFKRRGLLAAFAGLCLFATVAGPLPASAQQPLAETFTLNNGMQVVVIPDHRAPVVTHMVWYRVGSADEPQGKAGIAHFLEHLMFKGTNKYPPGAFNRIIRENGGEDNAFTSKDYTAYFQRIAKDRLGLVMDLEADRMQNLVLKDENVLPELKVVEEERRERTDNDPSSLLGEQLDAILYLAHPYRKPVIGWMSEVNKLTREDAITFYKAHYTPANAILVVAGDVTKDEVQKLAEEHYGKLANTFDVTSRVRTDEPEPIAPRRVTLTDARAASPLVQRQYLSVSYATAAKGEAEALDVLAEAMGGGATSRLYKKLVVEKRIASYAAAWYSGDGLDSGTFGVYGSPVPGGKVDVVEAEIDAVLDDIKANGITDEELKRAKTKLIANTIYARDNQGNMARSFGTALTTGTTVQDVLDWPSRIEAVTLDQVKAAAAKTLDIKRSATGVLLPAAGAAAGGGAPATPSISNSPEQ</sequence>
<dbReference type="EMBL" id="JAENHL010000008">
    <property type="protein sequence ID" value="MBK1869464.1"/>
    <property type="molecule type" value="Genomic_DNA"/>
</dbReference>
<organism evidence="1 2">
    <name type="scientific">Taklimakanibacter albus</name>
    <dbReference type="NCBI Taxonomy" id="2800327"/>
    <lineage>
        <taxon>Bacteria</taxon>
        <taxon>Pseudomonadati</taxon>
        <taxon>Pseudomonadota</taxon>
        <taxon>Alphaproteobacteria</taxon>
        <taxon>Hyphomicrobiales</taxon>
        <taxon>Aestuariivirgaceae</taxon>
        <taxon>Taklimakanibacter</taxon>
    </lineage>
</organism>
<evidence type="ECO:0000313" key="2">
    <source>
        <dbReference type="Proteomes" id="UP000616151"/>
    </source>
</evidence>
<accession>A0ACC5R9X0</accession>